<protein>
    <submittedName>
        <fullName evidence="8">Heat-labile enterotoxin alpha chain</fullName>
    </submittedName>
</protein>
<feature type="compositionally biased region" description="Polar residues" evidence="7">
    <location>
        <begin position="52"/>
        <end position="69"/>
    </location>
</feature>
<dbReference type="GO" id="GO:0090729">
    <property type="term" value="F:toxin activity"/>
    <property type="evidence" value="ECO:0007669"/>
    <property type="project" value="UniProtKB-KW"/>
</dbReference>
<sequence length="954" mass="103693">MTISAAGNRPTNFNDTNPNATPDGQLTDRQTRAPSFGASRGARTGEDERKGSTQIQGVTSQTQNASTLAHQPRPPSAFASLVFKTRRAAATMHPSGAAPLPPDVARREGSAHGVRPGADAAANRPAAPLVASGTPPDARVKRQTPPVHDPFEDTYQAYAGSAAGENGLNIETLDSAARQPDVLDDQCAGLSWLAMHKIIEGRSLDLMGATDAVYRRLLAPSTRSSTLDEIHRLQTAHEDAPPSDVPGYEMRQGRNELTTPRALVNDLQRHFSTPLPSHDGLGTAQDTFTDVTLSFGDGSHHAIIIQRVNRSADYRNDEYQLYDTSHGAFRYQGFDSLATAINALYEHGYANFGGVTEAWTTYYADPLTWRAYTGVAPDAHREMMQNAALRAFGNERPPVLAPTDPGQLPPPPDFDQPGPSGWDGGPRTEFRRATGVDQPDHPFALFRPSQTSPAQLKEQQGFSVEDTPLHNTNLDLHDSIVAGNPAATDGGGYVGTFTGRAAAQARIDATAAKKGYVYYVAPSPNMVDVQGSLGSEHARAPRDGEVAAMGHLDYTQIRGWQKYENGKLGPYVANPDYRWDIYDETRTAGAQPQLAHFSPDNPAWADAEHRPFVTPFQQDGKTLYRPNENPALMQARFYQHANADIQQRVNDQANHLAYRGPVTIGTDWANGGADNQARLNFAAGYPSIDRSPANGGEDRFRMGDDGRIHLASDYNKVLRIDGDGNAYIGSNPGAGSLNGVFFHDPKTGAMIHVEDRKLLTEGAVAYTPYVAPPQGRSGLTARQSWRFSDSSGNKVEPPVPLATFRNSTAGSPEQLYRFYQNPDSALPDGVSHFVTSVPGVKSQQGSGFLFYPDHIAQGNAAAARQWLTAHNAAWLFKDGFYAVASGPTTLEVRTLGGTPVWRAQIDPATGHETYLMLQNGITSNYDTPARTWQRVLDNEKRDDLLRRRTGQSYM</sequence>
<evidence type="ECO:0000256" key="4">
    <source>
        <dbReference type="ARBA" id="ARBA00022861"/>
    </source>
</evidence>
<comment type="similarity">
    <text evidence="1">Belongs to the enterotoxin A family.</text>
</comment>
<feature type="compositionally biased region" description="Polar residues" evidence="7">
    <location>
        <begin position="1"/>
        <end position="28"/>
    </location>
</feature>
<dbReference type="AlphaFoldDB" id="A0A5Q4ZBE5"/>
<feature type="compositionally biased region" description="Low complexity" evidence="7">
    <location>
        <begin position="116"/>
        <end position="131"/>
    </location>
</feature>
<evidence type="ECO:0000256" key="5">
    <source>
        <dbReference type="ARBA" id="ARBA00023026"/>
    </source>
</evidence>
<dbReference type="InterPro" id="IPR001144">
    <property type="entry name" value="Enterotoxin_A"/>
</dbReference>
<evidence type="ECO:0000256" key="2">
    <source>
        <dbReference type="ARBA" id="ARBA00022656"/>
    </source>
</evidence>
<keyword evidence="5" id="KW-0843">Virulence</keyword>
<keyword evidence="3" id="KW-0732">Signal</keyword>
<evidence type="ECO:0000256" key="6">
    <source>
        <dbReference type="ARBA" id="ARBA00023157"/>
    </source>
</evidence>
<dbReference type="EMBL" id="LR699554">
    <property type="protein sequence ID" value="VVD32199.1"/>
    <property type="molecule type" value="Genomic_DNA"/>
</dbReference>
<feature type="region of interest" description="Disordered" evidence="7">
    <location>
        <begin position="395"/>
        <end position="440"/>
    </location>
</feature>
<feature type="compositionally biased region" description="Basic and acidic residues" evidence="7">
    <location>
        <begin position="426"/>
        <end position="440"/>
    </location>
</feature>
<gene>
    <name evidence="8" type="ORF">PDMSB3_0901</name>
</gene>
<reference evidence="8 9" key="1">
    <citation type="submission" date="2019-08" db="EMBL/GenBank/DDBJ databases">
        <authorList>
            <person name="Herpell B J."/>
        </authorList>
    </citation>
    <scope>NUCLEOTIDE SEQUENCE [LARGE SCALE GENOMIC DNA]</scope>
    <source>
        <strain evidence="9">Msb3</strain>
    </source>
</reference>
<feature type="region of interest" description="Disordered" evidence="7">
    <location>
        <begin position="1"/>
        <end position="74"/>
    </location>
</feature>
<evidence type="ECO:0000313" key="9">
    <source>
        <dbReference type="Proteomes" id="UP000325811"/>
    </source>
</evidence>
<keyword evidence="4" id="KW-0260">Enterotoxin</keyword>
<evidence type="ECO:0000313" key="8">
    <source>
        <dbReference type="EMBL" id="VVD32199.1"/>
    </source>
</evidence>
<dbReference type="Pfam" id="PF01375">
    <property type="entry name" value="Enterotoxin_a"/>
    <property type="match status" value="1"/>
</dbReference>
<keyword evidence="2" id="KW-0800">Toxin</keyword>
<accession>A0A5Q4ZBE5</accession>
<dbReference type="KEGG" id="pdio:PDMSB3_0901.1"/>
<dbReference type="SUPFAM" id="SSF56399">
    <property type="entry name" value="ADP-ribosylation"/>
    <property type="match status" value="1"/>
</dbReference>
<keyword evidence="6" id="KW-1015">Disulfide bond</keyword>
<dbReference type="GO" id="GO:0005615">
    <property type="term" value="C:extracellular space"/>
    <property type="evidence" value="ECO:0007669"/>
    <property type="project" value="InterPro"/>
</dbReference>
<evidence type="ECO:0000256" key="3">
    <source>
        <dbReference type="ARBA" id="ARBA00022729"/>
    </source>
</evidence>
<proteinExistence type="inferred from homology"/>
<evidence type="ECO:0000256" key="7">
    <source>
        <dbReference type="SAM" id="MobiDB-lite"/>
    </source>
</evidence>
<evidence type="ECO:0000256" key="1">
    <source>
        <dbReference type="ARBA" id="ARBA00009092"/>
    </source>
</evidence>
<dbReference type="Gene3D" id="3.90.210.10">
    <property type="entry name" value="Heat-Labile Enterotoxin, subunit A"/>
    <property type="match status" value="1"/>
</dbReference>
<organism evidence="8 9">
    <name type="scientific">Paraburkholderia dioscoreae</name>
    <dbReference type="NCBI Taxonomy" id="2604047"/>
    <lineage>
        <taxon>Bacteria</taxon>
        <taxon>Pseudomonadati</taxon>
        <taxon>Pseudomonadota</taxon>
        <taxon>Betaproteobacteria</taxon>
        <taxon>Burkholderiales</taxon>
        <taxon>Burkholderiaceae</taxon>
        <taxon>Paraburkholderia</taxon>
    </lineage>
</organism>
<name>A0A5Q4ZBE5_9BURK</name>
<dbReference type="Proteomes" id="UP000325811">
    <property type="component" value="Chromosome II"/>
</dbReference>
<feature type="region of interest" description="Disordered" evidence="7">
    <location>
        <begin position="90"/>
        <end position="148"/>
    </location>
</feature>
<keyword evidence="9" id="KW-1185">Reference proteome</keyword>